<evidence type="ECO:0000313" key="2">
    <source>
        <dbReference type="EMBL" id="CAB1430114.1"/>
    </source>
</evidence>
<keyword evidence="1" id="KW-0175">Coiled coil</keyword>
<dbReference type="Proteomes" id="UP001153269">
    <property type="component" value="Unassembled WGS sequence"/>
</dbReference>
<proteinExistence type="predicted"/>
<gene>
    <name evidence="2" type="ORF">PLEPLA_LOCUS18095</name>
</gene>
<dbReference type="PANTHER" id="PTHR18887">
    <property type="entry name" value="GOLGI-ASSOCIATED PROTEIN GCP360-RELATED"/>
    <property type="match status" value="1"/>
</dbReference>
<organism evidence="2 3">
    <name type="scientific">Pleuronectes platessa</name>
    <name type="common">European plaice</name>
    <dbReference type="NCBI Taxonomy" id="8262"/>
    <lineage>
        <taxon>Eukaryota</taxon>
        <taxon>Metazoa</taxon>
        <taxon>Chordata</taxon>
        <taxon>Craniata</taxon>
        <taxon>Vertebrata</taxon>
        <taxon>Euteleostomi</taxon>
        <taxon>Actinopterygii</taxon>
        <taxon>Neopterygii</taxon>
        <taxon>Teleostei</taxon>
        <taxon>Neoteleostei</taxon>
        <taxon>Acanthomorphata</taxon>
        <taxon>Carangaria</taxon>
        <taxon>Pleuronectiformes</taxon>
        <taxon>Pleuronectoidei</taxon>
        <taxon>Pleuronectidae</taxon>
        <taxon>Pleuronectes</taxon>
    </lineage>
</organism>
<feature type="coiled-coil region" evidence="1">
    <location>
        <begin position="67"/>
        <end position="143"/>
    </location>
</feature>
<dbReference type="PANTHER" id="PTHR18887:SF4">
    <property type="entry name" value="GOLGIN SUBFAMILY B MEMBER 1-LIKE"/>
    <property type="match status" value="1"/>
</dbReference>
<comment type="caution">
    <text evidence="2">The sequence shown here is derived from an EMBL/GenBank/DDBJ whole genome shotgun (WGS) entry which is preliminary data.</text>
</comment>
<dbReference type="GO" id="GO:0005794">
    <property type="term" value="C:Golgi apparatus"/>
    <property type="evidence" value="ECO:0007669"/>
    <property type="project" value="InterPro"/>
</dbReference>
<accession>A0A9N7YN08</accession>
<evidence type="ECO:0000256" key="1">
    <source>
        <dbReference type="SAM" id="Coils"/>
    </source>
</evidence>
<name>A0A9N7YN08_PLEPL</name>
<sequence>MNTLKRAAETNEAKLSALSSTAQGAYATKRWSEMFQKTLNEKDNQLLEQGFVIKRFLEDMRVKDKEVNELRVTKSRLERTLNEYSVAAAAQQRQLFVMSASNAELSESAELMTVQLKELSAQVERTERDKNGLNRRLVDKEDVISRVQLNLQQVEKLNTELGRSAAPPTNSK</sequence>
<dbReference type="InterPro" id="IPR026202">
    <property type="entry name" value="GOLGB1"/>
</dbReference>
<reference evidence="2" key="1">
    <citation type="submission" date="2020-03" db="EMBL/GenBank/DDBJ databases">
        <authorList>
            <person name="Weist P."/>
        </authorList>
    </citation>
    <scope>NUCLEOTIDE SEQUENCE</scope>
</reference>
<dbReference type="EMBL" id="CADEAL010001204">
    <property type="protein sequence ID" value="CAB1430114.1"/>
    <property type="molecule type" value="Genomic_DNA"/>
</dbReference>
<evidence type="ECO:0000313" key="3">
    <source>
        <dbReference type="Proteomes" id="UP001153269"/>
    </source>
</evidence>
<keyword evidence="3" id="KW-1185">Reference proteome</keyword>
<dbReference type="AlphaFoldDB" id="A0A9N7YN08"/>
<protein>
    <submittedName>
        <fullName evidence="2">Uncharacterized protein</fullName>
    </submittedName>
</protein>